<feature type="domain" description="Ribosomal RNA methyltransferase FtsJ" evidence="1">
    <location>
        <begin position="198"/>
        <end position="277"/>
    </location>
</feature>
<dbReference type="EMBL" id="CP036291">
    <property type="protein sequence ID" value="QDU90050.1"/>
    <property type="molecule type" value="Genomic_DNA"/>
</dbReference>
<dbReference type="GO" id="GO:0032259">
    <property type="term" value="P:methylation"/>
    <property type="evidence" value="ECO:0007669"/>
    <property type="project" value="UniProtKB-KW"/>
</dbReference>
<accession>A0A518DF16</accession>
<proteinExistence type="predicted"/>
<name>A0A518DF16_9BACT</name>
<dbReference type="Proteomes" id="UP000317429">
    <property type="component" value="Chromosome"/>
</dbReference>
<gene>
    <name evidence="2" type="ORF">Pla175_34490</name>
</gene>
<keyword evidence="3" id="KW-1185">Reference proteome</keyword>
<evidence type="ECO:0000313" key="2">
    <source>
        <dbReference type="EMBL" id="QDU90050.1"/>
    </source>
</evidence>
<dbReference type="KEGG" id="pnd:Pla175_34490"/>
<sequence length="370" mass="40894">MQFVFCTCQPGAEGALKREVAHRASEWRFAYSQSGLVTFKLPEPTTIEAFAAPRLVFARTLGLSAAQVKPESGATSSSRPTVGESLDPMTQALWETPGLRELAQAATTLHVWTRDPGVPGDRGYEPGQTDTDLETRQAILDSAPEGNTLGRGLQTGGVVMDVIRMAPGWWWVGCHRAAARYERWPGGTPPLDTPEAMISRAYLKIAEALRWSALPAEAGDQWVELGASPGGASQALLDRGMKVIGVDPAVVDPSLEENPNFRHLRRRVMDAPRRDFIGCRWLAADLNVAPRYTLDAVEALVARPDSTIRGMLLTLKLADWELAAPEKLSEYAQRVQGWGFRDVRFRQLAHNRQELCMAALKSRSQRRLRR</sequence>
<dbReference type="InterPro" id="IPR002877">
    <property type="entry name" value="RNA_MeTrfase_FtsJ_dom"/>
</dbReference>
<dbReference type="Gene3D" id="3.40.50.150">
    <property type="entry name" value="Vaccinia Virus protein VP39"/>
    <property type="match status" value="1"/>
</dbReference>
<dbReference type="PANTHER" id="PTHR37524">
    <property type="entry name" value="RIBOSOMAL RNA LARGE SUBUNIT METHYLTRANSFERASE M"/>
    <property type="match status" value="1"/>
</dbReference>
<dbReference type="SUPFAM" id="SSF53335">
    <property type="entry name" value="S-adenosyl-L-methionine-dependent methyltransferases"/>
    <property type="match status" value="1"/>
</dbReference>
<dbReference type="AlphaFoldDB" id="A0A518DF16"/>
<keyword evidence="2" id="KW-0489">Methyltransferase</keyword>
<dbReference type="Pfam" id="PF01728">
    <property type="entry name" value="FtsJ"/>
    <property type="match status" value="1"/>
</dbReference>
<protein>
    <submittedName>
        <fullName evidence="2">Putative 23S rRNA ribose 2'-O-ribose methyltransferase</fullName>
    </submittedName>
</protein>
<reference evidence="2 3" key="1">
    <citation type="submission" date="2019-02" db="EMBL/GenBank/DDBJ databases">
        <title>Deep-cultivation of Planctomycetes and their phenomic and genomic characterization uncovers novel biology.</title>
        <authorList>
            <person name="Wiegand S."/>
            <person name="Jogler M."/>
            <person name="Boedeker C."/>
            <person name="Pinto D."/>
            <person name="Vollmers J."/>
            <person name="Rivas-Marin E."/>
            <person name="Kohn T."/>
            <person name="Peeters S.H."/>
            <person name="Heuer A."/>
            <person name="Rast P."/>
            <person name="Oberbeckmann S."/>
            <person name="Bunk B."/>
            <person name="Jeske O."/>
            <person name="Meyerdierks A."/>
            <person name="Storesund J.E."/>
            <person name="Kallscheuer N."/>
            <person name="Luecker S."/>
            <person name="Lage O.M."/>
            <person name="Pohl T."/>
            <person name="Merkel B.J."/>
            <person name="Hornburger P."/>
            <person name="Mueller R.-W."/>
            <person name="Bruemmer F."/>
            <person name="Labrenz M."/>
            <person name="Spormann A.M."/>
            <person name="Op den Camp H."/>
            <person name="Overmann J."/>
            <person name="Amann R."/>
            <person name="Jetten M.S.M."/>
            <person name="Mascher T."/>
            <person name="Medema M.H."/>
            <person name="Devos D.P."/>
            <person name="Kaster A.-K."/>
            <person name="Ovreas L."/>
            <person name="Rohde M."/>
            <person name="Galperin M.Y."/>
            <person name="Jogler C."/>
        </authorList>
    </citation>
    <scope>NUCLEOTIDE SEQUENCE [LARGE SCALE GENOMIC DNA]</scope>
    <source>
        <strain evidence="2 3">Pla175</strain>
    </source>
</reference>
<dbReference type="InterPro" id="IPR029063">
    <property type="entry name" value="SAM-dependent_MTases_sf"/>
</dbReference>
<keyword evidence="2" id="KW-0808">Transferase</keyword>
<organism evidence="2 3">
    <name type="scientific">Pirellulimonas nuda</name>
    <dbReference type="NCBI Taxonomy" id="2528009"/>
    <lineage>
        <taxon>Bacteria</taxon>
        <taxon>Pseudomonadati</taxon>
        <taxon>Planctomycetota</taxon>
        <taxon>Planctomycetia</taxon>
        <taxon>Pirellulales</taxon>
        <taxon>Lacipirellulaceae</taxon>
        <taxon>Pirellulimonas</taxon>
    </lineage>
</organism>
<dbReference type="RefSeq" id="WP_145287776.1">
    <property type="nucleotide sequence ID" value="NZ_CP036291.1"/>
</dbReference>
<evidence type="ECO:0000313" key="3">
    <source>
        <dbReference type="Proteomes" id="UP000317429"/>
    </source>
</evidence>
<dbReference type="OrthoDB" id="5290747at2"/>
<dbReference type="PANTHER" id="PTHR37524:SF2">
    <property type="entry name" value="RIBOSOMAL RNA METHYLTRANSFERASE FTSJ DOMAIN-CONTAINING PROTEIN"/>
    <property type="match status" value="1"/>
</dbReference>
<evidence type="ECO:0000259" key="1">
    <source>
        <dbReference type="Pfam" id="PF01728"/>
    </source>
</evidence>
<dbReference type="GO" id="GO:0008168">
    <property type="term" value="F:methyltransferase activity"/>
    <property type="evidence" value="ECO:0007669"/>
    <property type="project" value="UniProtKB-KW"/>
</dbReference>